<dbReference type="Proteomes" id="UP001165960">
    <property type="component" value="Unassembled WGS sequence"/>
</dbReference>
<evidence type="ECO:0000313" key="2">
    <source>
        <dbReference type="Proteomes" id="UP001165960"/>
    </source>
</evidence>
<dbReference type="EMBL" id="QTSX02004278">
    <property type="protein sequence ID" value="KAJ9066776.1"/>
    <property type="molecule type" value="Genomic_DNA"/>
</dbReference>
<organism evidence="1 2">
    <name type="scientific">Entomophthora muscae</name>
    <dbReference type="NCBI Taxonomy" id="34485"/>
    <lineage>
        <taxon>Eukaryota</taxon>
        <taxon>Fungi</taxon>
        <taxon>Fungi incertae sedis</taxon>
        <taxon>Zoopagomycota</taxon>
        <taxon>Entomophthoromycotina</taxon>
        <taxon>Entomophthoromycetes</taxon>
        <taxon>Entomophthorales</taxon>
        <taxon>Entomophthoraceae</taxon>
        <taxon>Entomophthora</taxon>
    </lineage>
</organism>
<proteinExistence type="predicted"/>
<protein>
    <submittedName>
        <fullName evidence="1">Uncharacterized protein</fullName>
    </submittedName>
</protein>
<gene>
    <name evidence="1" type="ORF">DSO57_1006388</name>
</gene>
<sequence>MSNGSVSSGRRIRLNYKSSSDTIRVDGSLTLILLKKKVEACFGLEGVPFYSCYINQNGELIAIDTSSRIKAFINAGEKASLIEVFEKVEADSDPFLKEKINRTVTESKSRPGSVNSARGDNSTKGAEAASVKFKNIFCEVPRQPSPSKNNRVTENVSRNTVSHTSNNWLDNTVVTPWDEVPGLKNPIFKTTADLKTEASPEPIDKVTPILKKPQIKLSDIESHKFGNGRPASFKPASENKVDEVLPTQDAPLAEIPITSALEPQAKQTEKDDQINPKPQNISDGIKDDTPQSVFQANLTKQETATNVEKSNMSSLLASDLATMQKASELTELFKQYSFVLENTSPAEGIIYFLRDQILSQVNIDMDVVKSGLQRLALSSQSLASAFPSNDPQESLQQEIKELPQQCPEKDFDILEEMKQLGTTSDSRWGVQDVGEKEASLKNLADKSFASPIKPLQKQAAPNSPQSNKEPNKGPITYLKPGLINKHIAQKINKLLPTQAIKGRSNSRTCPPSQRFESTRFQAPSRRKTNVFDDSSSPETNSDSETRYLGKLSFQNGDELLEPLHESFV</sequence>
<accession>A0ACC2SX05</accession>
<comment type="caution">
    <text evidence="1">The sequence shown here is derived from an EMBL/GenBank/DDBJ whole genome shotgun (WGS) entry which is preliminary data.</text>
</comment>
<name>A0ACC2SX05_9FUNG</name>
<keyword evidence="2" id="KW-1185">Reference proteome</keyword>
<evidence type="ECO:0000313" key="1">
    <source>
        <dbReference type="EMBL" id="KAJ9066776.1"/>
    </source>
</evidence>
<reference evidence="1" key="1">
    <citation type="submission" date="2022-04" db="EMBL/GenBank/DDBJ databases">
        <title>Genome of the entomopathogenic fungus Entomophthora muscae.</title>
        <authorList>
            <person name="Elya C."/>
            <person name="Lovett B.R."/>
            <person name="Lee E."/>
            <person name="Macias A.M."/>
            <person name="Hajek A.E."/>
            <person name="De Bivort B.L."/>
            <person name="Kasson M.T."/>
            <person name="De Fine Licht H.H."/>
            <person name="Stajich J.E."/>
        </authorList>
    </citation>
    <scope>NUCLEOTIDE SEQUENCE</scope>
    <source>
        <strain evidence="1">Berkeley</strain>
    </source>
</reference>